<keyword evidence="4 10" id="KW-0560">Oxidoreductase</keyword>
<dbReference type="InterPro" id="IPR004875">
    <property type="entry name" value="DDE_SF_endonuclease_dom"/>
</dbReference>
<dbReference type="InterPro" id="IPR001613">
    <property type="entry name" value="Flavin_amine_oxidase"/>
</dbReference>
<feature type="region of interest" description="Disordered" evidence="11">
    <location>
        <begin position="383"/>
        <end position="410"/>
    </location>
</feature>
<dbReference type="InterPro" id="IPR006600">
    <property type="entry name" value="HTH_CenpB_DNA-bd_dom"/>
</dbReference>
<name>A0AAV9T803_9PEZI</name>
<evidence type="ECO:0000256" key="10">
    <source>
        <dbReference type="RuleBase" id="RU362067"/>
    </source>
</evidence>
<proteinExistence type="inferred from homology"/>
<dbReference type="Pfam" id="PF05225">
    <property type="entry name" value="HTH_psq"/>
    <property type="match status" value="1"/>
</dbReference>
<dbReference type="SUPFAM" id="SSF51905">
    <property type="entry name" value="FAD/NAD(P)-binding domain"/>
    <property type="match status" value="1"/>
</dbReference>
<dbReference type="PROSITE" id="PS50960">
    <property type="entry name" value="HTH_PSQ"/>
    <property type="match status" value="1"/>
</dbReference>
<dbReference type="Gene3D" id="3.90.660.10">
    <property type="match status" value="1"/>
</dbReference>
<dbReference type="InterPro" id="IPR007889">
    <property type="entry name" value="HTH_Psq"/>
</dbReference>
<dbReference type="AlphaFoldDB" id="A0AAV9T803"/>
<reference evidence="14 15" key="1">
    <citation type="submission" date="2023-04" db="EMBL/GenBank/DDBJ databases">
        <title>Colletotrichum tabacum stain YC1 causing leaf anthracnose on Nicotiana tabacum(L.) cv.</title>
        <authorList>
            <person name="Ji Z."/>
            <person name="Wang M."/>
            <person name="Zhang J."/>
            <person name="Wang N."/>
            <person name="Zhou Z."/>
        </authorList>
    </citation>
    <scope>NUCLEOTIDE SEQUENCE [LARGE SCALE GENOMIC DNA]</scope>
    <source>
        <strain evidence="14 15">YC1</strain>
    </source>
</reference>
<dbReference type="Gene3D" id="1.10.405.10">
    <property type="entry name" value="Guanine Nucleotide Dissociation Inhibitor, domain 1"/>
    <property type="match status" value="1"/>
</dbReference>
<evidence type="ECO:0000256" key="1">
    <source>
        <dbReference type="ARBA" id="ARBA00001974"/>
    </source>
</evidence>
<evidence type="ECO:0000256" key="9">
    <source>
        <dbReference type="PROSITE-ProRule" id="PRU00320"/>
    </source>
</evidence>
<comment type="caution">
    <text evidence="14">The sequence shown here is derived from an EMBL/GenBank/DDBJ whole genome shotgun (WGS) entry which is preliminary data.</text>
</comment>
<keyword evidence="6 9" id="KW-0539">Nucleus</keyword>
<dbReference type="SUPFAM" id="SSF54373">
    <property type="entry name" value="FAD-linked reductases, C-terminal domain"/>
    <property type="match status" value="1"/>
</dbReference>
<comment type="similarity">
    <text evidence="3 10">Belongs to the flavin monoamine oxidase family.</text>
</comment>
<dbReference type="EC" id="1.4.3.-" evidence="10"/>
<dbReference type="Gene3D" id="1.10.10.60">
    <property type="entry name" value="Homeodomain-like"/>
    <property type="match status" value="1"/>
</dbReference>
<evidence type="ECO:0000256" key="7">
    <source>
        <dbReference type="ARBA" id="ARBA00048448"/>
    </source>
</evidence>
<feature type="binding site" evidence="8">
    <location>
        <position position="789"/>
    </location>
    <ligand>
        <name>substrate</name>
    </ligand>
</feature>
<evidence type="ECO:0000256" key="5">
    <source>
        <dbReference type="ARBA" id="ARBA00023125"/>
    </source>
</evidence>
<organism evidence="14 15">
    <name type="scientific">Colletotrichum tabaci</name>
    <dbReference type="NCBI Taxonomy" id="1209068"/>
    <lineage>
        <taxon>Eukaryota</taxon>
        <taxon>Fungi</taxon>
        <taxon>Dikarya</taxon>
        <taxon>Ascomycota</taxon>
        <taxon>Pezizomycotina</taxon>
        <taxon>Sordariomycetes</taxon>
        <taxon>Hypocreomycetidae</taxon>
        <taxon>Glomerellales</taxon>
        <taxon>Glomerellaceae</taxon>
        <taxon>Colletotrichum</taxon>
        <taxon>Colletotrichum destructivum species complex</taxon>
    </lineage>
</organism>
<dbReference type="SMART" id="SM00674">
    <property type="entry name" value="CENPB"/>
    <property type="match status" value="1"/>
</dbReference>
<feature type="compositionally biased region" description="Low complexity" evidence="11">
    <location>
        <begin position="383"/>
        <end position="398"/>
    </location>
</feature>
<dbReference type="GO" id="GO:0003677">
    <property type="term" value="F:DNA binding"/>
    <property type="evidence" value="ECO:0007669"/>
    <property type="project" value="UniProtKB-UniRule"/>
</dbReference>
<accession>A0AAV9T803</accession>
<keyword evidence="10" id="KW-0285">Flavoprotein</keyword>
<dbReference type="Gene3D" id="3.30.420.10">
    <property type="entry name" value="Ribonuclease H-like superfamily/Ribonuclease H"/>
    <property type="match status" value="1"/>
</dbReference>
<evidence type="ECO:0000256" key="6">
    <source>
        <dbReference type="ARBA" id="ARBA00023242"/>
    </source>
</evidence>
<dbReference type="Proteomes" id="UP001327957">
    <property type="component" value="Unassembled WGS sequence"/>
</dbReference>
<dbReference type="GO" id="GO:0097621">
    <property type="term" value="F:monoamine oxidase activity"/>
    <property type="evidence" value="ECO:0007669"/>
    <property type="project" value="UniProtKB-EC"/>
</dbReference>
<evidence type="ECO:0000259" key="13">
    <source>
        <dbReference type="PROSITE" id="PS51253"/>
    </source>
</evidence>
<dbReference type="PANTHER" id="PTHR43563:SF14">
    <property type="entry name" value="AMINE OXIDASE"/>
    <property type="match status" value="1"/>
</dbReference>
<feature type="binding site" evidence="8">
    <location>
        <position position="683"/>
    </location>
    <ligand>
        <name>FAD</name>
        <dbReference type="ChEBI" id="CHEBI:57692"/>
    </ligand>
</feature>
<dbReference type="PANTHER" id="PTHR43563">
    <property type="entry name" value="AMINE OXIDASE"/>
    <property type="match status" value="1"/>
</dbReference>
<dbReference type="Pfam" id="PF03221">
    <property type="entry name" value="HTH_Tnp_Tc5"/>
    <property type="match status" value="1"/>
</dbReference>
<protein>
    <recommendedName>
        <fullName evidence="10">Amine oxidase</fullName>
        <ecNumber evidence="10">1.4.3.-</ecNumber>
    </recommendedName>
</protein>
<dbReference type="InterPro" id="IPR036188">
    <property type="entry name" value="FAD/NAD-bd_sf"/>
</dbReference>
<gene>
    <name evidence="14" type="ORF">QIS74_08535</name>
</gene>
<sequence>MVRYSEDELNQALEAISNGLSLRKASLQYGVPRSTLQLRLQGSQARSIAFSDLQRLSPSQEAKLAEWVRIQHALGLPPSHQQVKEFAGRILHAMGDTQPVGRGWIQAFIRRNPSVKVQRSRSIDSRRVNGASTEVIRDWFKHLAIPEIISIKPANRYNMDETGILEGQGSNGLVLGMSETKSVRKKQPGSRAWVSIIECISALGYVLNPLVIYKGKAVQQQWFPLDLSPYEGWQFTATENGWTSDATAVEWLQKVFIPQTLPQGKEVRLLIMDGHGSHTTTDFMWLCYINNIHLLFLPPHTSHVLQPLDQSVFSPVKSAYRKELGYLSQWNDSTIVGKRNFIGCYQKARTAGMTMQNIRSGWKWTGLWPVSMAKPLMSSLLLPTTPKPSASSDQVSKGQSGGKEGKEAEGWASASSAVVWSTPRKMKDLAGQLKLFTELDNDASTQRLLFIKVKKGFSEQSYNLATAQHKLELLQAQVNNTAVRKRRAVQIDPNTKFANIKDIQQAQIEAGDKEDDEAESSASDNPKLIEQNTTGNCVLQDFEDKCSSFAYGELPNFNDATRSHVAQIRDMVEADCQALDVFRPKNTSLDSLTFEAYLKSRNADATALATATVWTRAMLGQEPRDISALYFLNYCKSGGGLLQMRSDRKNGGQFLRVRQGTQLFSKGMASSLPDGIVRLSSPVQAVVQGENRFVSIEAGGKVFSAQKVITTVPGPVLKTISFTPPLPYQKRAWIESQTYGYYTKAMMQFSAPFWVEKGFCGLAQSFIGPAAVVRDTSSPEDKKFVLTCFMAGEPGKAWAAMATAERENSLLHQLSHLYGVKDIRRLFLRMVLYEWVSDEYSGWGCPCTSLTPGVLDTLGGDALREPYRDIHFAGTETAGEWKGYMEGAVRSGERAAAEVVESLKGGIVSRL</sequence>
<keyword evidence="10" id="KW-0274">FAD</keyword>
<dbReference type="PROSITE" id="PS51253">
    <property type="entry name" value="HTH_CENPB"/>
    <property type="match status" value="1"/>
</dbReference>
<feature type="DNA-binding region" description="H-T-H motif" evidence="9">
    <location>
        <begin position="22"/>
        <end position="42"/>
    </location>
</feature>
<feature type="region of interest" description="Disordered" evidence="11">
    <location>
        <begin position="509"/>
        <end position="529"/>
    </location>
</feature>
<keyword evidence="15" id="KW-1185">Reference proteome</keyword>
<dbReference type="EMBL" id="JASAOK010000043">
    <property type="protein sequence ID" value="KAK6215516.1"/>
    <property type="molecule type" value="Genomic_DNA"/>
</dbReference>
<evidence type="ECO:0000256" key="4">
    <source>
        <dbReference type="ARBA" id="ARBA00023002"/>
    </source>
</evidence>
<dbReference type="GO" id="GO:0005634">
    <property type="term" value="C:nucleus"/>
    <property type="evidence" value="ECO:0007669"/>
    <property type="project" value="UniProtKB-SubCell"/>
</dbReference>
<comment type="cofactor">
    <cofactor evidence="1 10">
        <name>FAD</name>
        <dbReference type="ChEBI" id="CHEBI:57692"/>
    </cofactor>
</comment>
<keyword evidence="5 9" id="KW-0238">DNA-binding</keyword>
<dbReference type="PRINTS" id="PR00757">
    <property type="entry name" value="AMINEOXDASEF"/>
</dbReference>
<feature type="domain" description="HTH CENPB-type" evidence="13">
    <location>
        <begin position="48"/>
        <end position="118"/>
    </location>
</feature>
<dbReference type="SUPFAM" id="SSF46689">
    <property type="entry name" value="Homeodomain-like"/>
    <property type="match status" value="2"/>
</dbReference>
<dbReference type="InterPro" id="IPR002937">
    <property type="entry name" value="Amino_oxidase"/>
</dbReference>
<evidence type="ECO:0000256" key="3">
    <source>
        <dbReference type="ARBA" id="ARBA00005995"/>
    </source>
</evidence>
<evidence type="ECO:0000256" key="8">
    <source>
        <dbReference type="PIRSR" id="PIRSR601613-1"/>
    </source>
</evidence>
<comment type="subcellular location">
    <subcellularLocation>
        <location evidence="2 9">Nucleus</location>
    </subcellularLocation>
</comment>
<feature type="domain" description="HTH psq-type" evidence="12">
    <location>
        <begin position="1"/>
        <end position="46"/>
    </location>
</feature>
<comment type="catalytic activity">
    <reaction evidence="7">
        <text>a secondary aliphatic amine + O2 + H2O = a primary amine + an aldehyde + H2O2</text>
        <dbReference type="Rhea" id="RHEA:26414"/>
        <dbReference type="ChEBI" id="CHEBI:15377"/>
        <dbReference type="ChEBI" id="CHEBI:15379"/>
        <dbReference type="ChEBI" id="CHEBI:16240"/>
        <dbReference type="ChEBI" id="CHEBI:17478"/>
        <dbReference type="ChEBI" id="CHEBI:58855"/>
        <dbReference type="ChEBI" id="CHEBI:65296"/>
        <dbReference type="EC" id="1.4.3.4"/>
    </reaction>
</comment>
<dbReference type="Pfam" id="PF01593">
    <property type="entry name" value="Amino_oxidase"/>
    <property type="match status" value="1"/>
</dbReference>
<dbReference type="InterPro" id="IPR036397">
    <property type="entry name" value="RNaseH_sf"/>
</dbReference>
<evidence type="ECO:0000256" key="11">
    <source>
        <dbReference type="SAM" id="MobiDB-lite"/>
    </source>
</evidence>
<evidence type="ECO:0000259" key="12">
    <source>
        <dbReference type="PROSITE" id="PS50960"/>
    </source>
</evidence>
<dbReference type="InterPro" id="IPR050703">
    <property type="entry name" value="Flavin_MAO"/>
</dbReference>
<evidence type="ECO:0000313" key="15">
    <source>
        <dbReference type="Proteomes" id="UP001327957"/>
    </source>
</evidence>
<evidence type="ECO:0000313" key="14">
    <source>
        <dbReference type="EMBL" id="KAK6215516.1"/>
    </source>
</evidence>
<dbReference type="Gene3D" id="3.50.50.60">
    <property type="entry name" value="FAD/NAD(P)-binding domain"/>
    <property type="match status" value="1"/>
</dbReference>
<dbReference type="InterPro" id="IPR009057">
    <property type="entry name" value="Homeodomain-like_sf"/>
</dbReference>
<feature type="binding site" evidence="8">
    <location>
        <position position="876"/>
    </location>
    <ligand>
        <name>FAD</name>
        <dbReference type="ChEBI" id="CHEBI:57692"/>
    </ligand>
</feature>
<feature type="compositionally biased region" description="Polar residues" evidence="11">
    <location>
        <begin position="520"/>
        <end position="529"/>
    </location>
</feature>
<dbReference type="Pfam" id="PF03184">
    <property type="entry name" value="DDE_1"/>
    <property type="match status" value="1"/>
</dbReference>
<evidence type="ECO:0000256" key="2">
    <source>
        <dbReference type="ARBA" id="ARBA00004123"/>
    </source>
</evidence>